<name>A0A1E7FK47_9STRA</name>
<keyword evidence="5" id="KW-1185">Reference proteome</keyword>
<gene>
    <name evidence="4" type="ORF">FRACYDRAFT_183227</name>
</gene>
<accession>A0A1E7FK47</accession>
<dbReference type="PANTHER" id="PTHR24198:SF165">
    <property type="entry name" value="ANKYRIN REPEAT-CONTAINING PROTEIN-RELATED"/>
    <property type="match status" value="1"/>
</dbReference>
<dbReference type="Gene3D" id="1.25.40.20">
    <property type="entry name" value="Ankyrin repeat-containing domain"/>
    <property type="match status" value="1"/>
</dbReference>
<evidence type="ECO:0000313" key="4">
    <source>
        <dbReference type="EMBL" id="OEU18549.1"/>
    </source>
</evidence>
<evidence type="ECO:0000313" key="5">
    <source>
        <dbReference type="Proteomes" id="UP000095751"/>
    </source>
</evidence>
<dbReference type="InParanoid" id="A0A1E7FK47"/>
<dbReference type="PROSITE" id="PS50088">
    <property type="entry name" value="ANK_REPEAT"/>
    <property type="match status" value="1"/>
</dbReference>
<dbReference type="KEGG" id="fcy:FRACYDRAFT_183227"/>
<protein>
    <submittedName>
        <fullName evidence="4">Ankyrin</fullName>
    </submittedName>
</protein>
<feature type="repeat" description="ANK" evidence="3">
    <location>
        <begin position="38"/>
        <end position="60"/>
    </location>
</feature>
<sequence length="159" mass="18767">MLDAYRTEILMAVRTNNLSKAKLLYKEGKFNCNACNRFGESILHIACRRGHLEMVQFLIDDVGLKVDEIRDDYHRTPLHDAFWTTTASYEVVDFLLKQPNVPELLLLKDIRGYTPLDYARSEHRTNWLRFLWERRLMLRPTSKSIDTINNEQPPQLQSQ</sequence>
<dbReference type="EMBL" id="KV784356">
    <property type="protein sequence ID" value="OEU18549.1"/>
    <property type="molecule type" value="Genomic_DNA"/>
</dbReference>
<dbReference type="OrthoDB" id="204260at2759"/>
<reference evidence="4 5" key="1">
    <citation type="submission" date="2016-09" db="EMBL/GenBank/DDBJ databases">
        <title>Extensive genetic diversity and differential bi-allelic expression allows diatom success in the polar Southern Ocean.</title>
        <authorList>
            <consortium name="DOE Joint Genome Institute"/>
            <person name="Mock T."/>
            <person name="Otillar R.P."/>
            <person name="Strauss J."/>
            <person name="Dupont C."/>
            <person name="Frickenhaus S."/>
            <person name="Maumus F."/>
            <person name="Mcmullan M."/>
            <person name="Sanges R."/>
            <person name="Schmutz J."/>
            <person name="Toseland A."/>
            <person name="Valas R."/>
            <person name="Veluchamy A."/>
            <person name="Ward B.J."/>
            <person name="Allen A."/>
            <person name="Barry K."/>
            <person name="Falciatore A."/>
            <person name="Ferrante M."/>
            <person name="Fortunato A.E."/>
            <person name="Gloeckner G."/>
            <person name="Gruber A."/>
            <person name="Hipkin R."/>
            <person name="Janech M."/>
            <person name="Kroth P."/>
            <person name="Leese F."/>
            <person name="Lindquist E."/>
            <person name="Lyon B.R."/>
            <person name="Martin J."/>
            <person name="Mayer C."/>
            <person name="Parker M."/>
            <person name="Quesneville H."/>
            <person name="Raymond J."/>
            <person name="Uhlig C."/>
            <person name="Valentin K.U."/>
            <person name="Worden A.Z."/>
            <person name="Armbrust E.V."/>
            <person name="Bowler C."/>
            <person name="Green B."/>
            <person name="Moulton V."/>
            <person name="Van Oosterhout C."/>
            <person name="Grigoriev I."/>
        </authorList>
    </citation>
    <scope>NUCLEOTIDE SEQUENCE [LARGE SCALE GENOMIC DNA]</scope>
    <source>
        <strain evidence="4 5">CCMP1102</strain>
    </source>
</reference>
<evidence type="ECO:0000256" key="3">
    <source>
        <dbReference type="PROSITE-ProRule" id="PRU00023"/>
    </source>
</evidence>
<dbReference type="InterPro" id="IPR002110">
    <property type="entry name" value="Ankyrin_rpt"/>
</dbReference>
<dbReference type="SUPFAM" id="SSF48403">
    <property type="entry name" value="Ankyrin repeat"/>
    <property type="match status" value="1"/>
</dbReference>
<evidence type="ECO:0000256" key="1">
    <source>
        <dbReference type="ARBA" id="ARBA00022737"/>
    </source>
</evidence>
<dbReference type="Proteomes" id="UP000095751">
    <property type="component" value="Unassembled WGS sequence"/>
</dbReference>
<dbReference type="PANTHER" id="PTHR24198">
    <property type="entry name" value="ANKYRIN REPEAT AND PROTEIN KINASE DOMAIN-CONTAINING PROTEIN"/>
    <property type="match status" value="1"/>
</dbReference>
<proteinExistence type="predicted"/>
<organism evidence="4 5">
    <name type="scientific">Fragilariopsis cylindrus CCMP1102</name>
    <dbReference type="NCBI Taxonomy" id="635003"/>
    <lineage>
        <taxon>Eukaryota</taxon>
        <taxon>Sar</taxon>
        <taxon>Stramenopiles</taxon>
        <taxon>Ochrophyta</taxon>
        <taxon>Bacillariophyta</taxon>
        <taxon>Bacillariophyceae</taxon>
        <taxon>Bacillariophycidae</taxon>
        <taxon>Bacillariales</taxon>
        <taxon>Bacillariaceae</taxon>
        <taxon>Fragilariopsis</taxon>
    </lineage>
</organism>
<keyword evidence="2 3" id="KW-0040">ANK repeat</keyword>
<evidence type="ECO:0000256" key="2">
    <source>
        <dbReference type="ARBA" id="ARBA00023043"/>
    </source>
</evidence>
<dbReference type="AlphaFoldDB" id="A0A1E7FK47"/>
<keyword evidence="1" id="KW-0677">Repeat</keyword>
<dbReference type="Pfam" id="PF12796">
    <property type="entry name" value="Ank_2"/>
    <property type="match status" value="1"/>
</dbReference>
<dbReference type="PROSITE" id="PS50297">
    <property type="entry name" value="ANK_REP_REGION"/>
    <property type="match status" value="1"/>
</dbReference>
<dbReference type="InterPro" id="IPR036770">
    <property type="entry name" value="Ankyrin_rpt-contain_sf"/>
</dbReference>
<dbReference type="SMART" id="SM00248">
    <property type="entry name" value="ANK"/>
    <property type="match status" value="3"/>
</dbReference>